<keyword evidence="2" id="KW-1185">Reference proteome</keyword>
<dbReference type="EMBL" id="QTSX02004971">
    <property type="protein sequence ID" value="KAJ9063427.1"/>
    <property type="molecule type" value="Genomic_DNA"/>
</dbReference>
<sequence>MNGLKGATRSNIRQTMTIVSNNRPKYNEIRGWACHGKGEELVPYSYPAGDLLSSDVEIEISHCGICGSDIHTIDSGWFPTDYPCIVGHEMVGTVTAIGQAVKHLAVGDRVGVGAQCRACLQSDCFACSRGRDAHCPKATATYNSKRAVDGAKSYGGYAEAVRVQAEYAFKIPESIPSEYAASLLCAGTTVFSPMIRHNFSAGDSVAIMGIGGLGHLAVKFASALGCEVTAISHSSDKREEALKMGATHFIDSSISEQVKAFRNKFKFMLISSSADNLNFFTLNSLMDIDGKIIIVGLGEKPLCIIPFALVRKDISVVGSIIGSIKDVKYTLEFAAKHNIRPTIEEMPIDQVNDAIERVRSGKVRYRVVLKN</sequence>
<dbReference type="EC" id="1.1.1.2" evidence="1"/>
<name>A0ACC2SM13_9FUNG</name>
<keyword evidence="1" id="KW-0560">Oxidoreductase</keyword>
<gene>
    <name evidence="1" type="ORF">DSO57_1000020</name>
</gene>
<proteinExistence type="predicted"/>
<evidence type="ECO:0000313" key="1">
    <source>
        <dbReference type="EMBL" id="KAJ9063427.1"/>
    </source>
</evidence>
<dbReference type="Proteomes" id="UP001165960">
    <property type="component" value="Unassembled WGS sequence"/>
</dbReference>
<comment type="caution">
    <text evidence="1">The sequence shown here is derived from an EMBL/GenBank/DDBJ whole genome shotgun (WGS) entry which is preliminary data.</text>
</comment>
<evidence type="ECO:0000313" key="2">
    <source>
        <dbReference type="Proteomes" id="UP001165960"/>
    </source>
</evidence>
<accession>A0ACC2SM13</accession>
<protein>
    <submittedName>
        <fullName evidence="1">Alcohol dehydrogenase</fullName>
        <ecNumber evidence="1">1.1.1.2</ecNumber>
    </submittedName>
</protein>
<organism evidence="1 2">
    <name type="scientific">Entomophthora muscae</name>
    <dbReference type="NCBI Taxonomy" id="34485"/>
    <lineage>
        <taxon>Eukaryota</taxon>
        <taxon>Fungi</taxon>
        <taxon>Fungi incertae sedis</taxon>
        <taxon>Zoopagomycota</taxon>
        <taxon>Entomophthoromycotina</taxon>
        <taxon>Entomophthoromycetes</taxon>
        <taxon>Entomophthorales</taxon>
        <taxon>Entomophthoraceae</taxon>
        <taxon>Entomophthora</taxon>
    </lineage>
</organism>
<reference evidence="1" key="1">
    <citation type="submission" date="2022-04" db="EMBL/GenBank/DDBJ databases">
        <title>Genome of the entomopathogenic fungus Entomophthora muscae.</title>
        <authorList>
            <person name="Elya C."/>
            <person name="Lovett B.R."/>
            <person name="Lee E."/>
            <person name="Macias A.M."/>
            <person name="Hajek A.E."/>
            <person name="De Bivort B.L."/>
            <person name="Kasson M.T."/>
            <person name="De Fine Licht H.H."/>
            <person name="Stajich J.E."/>
        </authorList>
    </citation>
    <scope>NUCLEOTIDE SEQUENCE</scope>
    <source>
        <strain evidence="1">Berkeley</strain>
    </source>
</reference>